<organism evidence="1 2">
    <name type="scientific">Amphibacillus xylanus (strain ATCC 51415 / DSM 6626 / JCM 7361 / LMG 17667 / NBRC 15112 / Ep01)</name>
    <dbReference type="NCBI Taxonomy" id="698758"/>
    <lineage>
        <taxon>Bacteria</taxon>
        <taxon>Bacillati</taxon>
        <taxon>Bacillota</taxon>
        <taxon>Bacilli</taxon>
        <taxon>Bacillales</taxon>
        <taxon>Bacillaceae</taxon>
        <taxon>Amphibacillus</taxon>
    </lineage>
</organism>
<protein>
    <recommendedName>
        <fullName evidence="3">HEPN domain-containing protein</fullName>
    </recommendedName>
</protein>
<evidence type="ECO:0000313" key="1">
    <source>
        <dbReference type="EMBL" id="BAM48487.1"/>
    </source>
</evidence>
<dbReference type="OrthoDB" id="7063737at2"/>
<dbReference type="RefSeq" id="WP_015011066.1">
    <property type="nucleotide sequence ID" value="NC_018704.1"/>
</dbReference>
<dbReference type="KEGG" id="axl:AXY_23550"/>
<proteinExistence type="predicted"/>
<dbReference type="EMBL" id="AP012050">
    <property type="protein sequence ID" value="BAM48487.1"/>
    <property type="molecule type" value="Genomic_DNA"/>
</dbReference>
<accession>K0J514</accession>
<gene>
    <name evidence="1" type="ordered locus">AXY_23550</name>
</gene>
<reference evidence="1 2" key="1">
    <citation type="submission" date="2011-01" db="EMBL/GenBank/DDBJ databases">
        <title>Whole genome sequence of Amphibacillus xylinus NBRC 15112.</title>
        <authorList>
            <person name="Nakazawa H."/>
            <person name="Katano Y."/>
            <person name="Nakamura S."/>
            <person name="Sasagawa M."/>
            <person name="Fukada J."/>
            <person name="Arai T."/>
            <person name="Sasakura N."/>
            <person name="Mochizuki D."/>
            <person name="Hosoyama A."/>
            <person name="Harada K."/>
            <person name="Horikawa H."/>
            <person name="Kato Y."/>
            <person name="Harada T."/>
            <person name="Sasaki K."/>
            <person name="Sekiguchi M."/>
            <person name="Hodoyama M."/>
            <person name="Nishiko R."/>
            <person name="Narita H."/>
            <person name="Hanamaki A."/>
            <person name="Hata C."/>
            <person name="Konno Y."/>
            <person name="Niimura Y."/>
            <person name="Yamazaki S."/>
            <person name="Fujita N."/>
        </authorList>
    </citation>
    <scope>NUCLEOTIDE SEQUENCE [LARGE SCALE GENOMIC DNA]</scope>
    <source>
        <strain evidence="2">ATCC 51415 / DSM 6626 / JCM 7361 / LMG 17667 / NBRC 15112 / Ep01</strain>
    </source>
</reference>
<sequence length="220" mass="26297">MKDIFSYNTDINKTAYMNWRTSHHDHLHNMHVIAKGFADSSLVLVKQILENNNKGKEADSLIFPILFNANHAIEVYLKLLIWTLNTLLANGKTYENSHNLKTLLKEVKRLEKEFENKLDYEHFFGKLTKYINELYKKIEIQNKEGKSFSDITFARYSLTREKEPQFYINEFDNVVVDLTNFIVVFNEIFKNLDDLSMHYQHLIEMRNEMESEMRMDSYYE</sequence>
<dbReference type="eggNOG" id="ENOG5033VXZ">
    <property type="taxonomic scope" value="Bacteria"/>
</dbReference>
<keyword evidence="2" id="KW-1185">Reference proteome</keyword>
<dbReference type="AlphaFoldDB" id="K0J514"/>
<evidence type="ECO:0000313" key="2">
    <source>
        <dbReference type="Proteomes" id="UP000006294"/>
    </source>
</evidence>
<evidence type="ECO:0008006" key="3">
    <source>
        <dbReference type="Google" id="ProtNLM"/>
    </source>
</evidence>
<dbReference type="HOGENOM" id="CLU_1324266_0_0_9"/>
<name>K0J514_AMPXN</name>
<dbReference type="Proteomes" id="UP000006294">
    <property type="component" value="Chromosome"/>
</dbReference>